<dbReference type="PANTHER" id="PTHR43586:SF8">
    <property type="entry name" value="CYSTEINE DESULFURASE 1, CHLOROPLASTIC"/>
    <property type="match status" value="1"/>
</dbReference>
<dbReference type="Proteomes" id="UP001142078">
    <property type="component" value="Unassembled WGS sequence"/>
</dbReference>
<organism evidence="7 8">
    <name type="scientific">Anaerosalibacter massiliensis</name>
    <dbReference type="NCBI Taxonomy" id="1347392"/>
    <lineage>
        <taxon>Bacteria</taxon>
        <taxon>Bacillati</taxon>
        <taxon>Bacillota</taxon>
        <taxon>Tissierellia</taxon>
        <taxon>Tissierellales</taxon>
        <taxon>Sporanaerobacteraceae</taxon>
        <taxon>Anaerosalibacter</taxon>
    </lineage>
</organism>
<evidence type="ECO:0000313" key="7">
    <source>
        <dbReference type="EMBL" id="MCR2043654.1"/>
    </source>
</evidence>
<evidence type="ECO:0000256" key="3">
    <source>
        <dbReference type="ARBA" id="ARBA00022898"/>
    </source>
</evidence>
<keyword evidence="7" id="KW-0032">Aminotransferase</keyword>
<evidence type="ECO:0000313" key="8">
    <source>
        <dbReference type="Proteomes" id="UP001142078"/>
    </source>
</evidence>
<keyword evidence="8" id="KW-1185">Reference proteome</keyword>
<accession>A0A9X2MHC5</accession>
<evidence type="ECO:0000256" key="5">
    <source>
        <dbReference type="RuleBase" id="RU004504"/>
    </source>
</evidence>
<dbReference type="SUPFAM" id="SSF53383">
    <property type="entry name" value="PLP-dependent transferases"/>
    <property type="match status" value="1"/>
</dbReference>
<comment type="similarity">
    <text evidence="2">Belongs to the class-V pyridoxal-phosphate-dependent aminotransferase family. Csd subfamily.</text>
</comment>
<dbReference type="Pfam" id="PF00266">
    <property type="entry name" value="Aminotran_5"/>
    <property type="match status" value="1"/>
</dbReference>
<dbReference type="RefSeq" id="WP_042680406.1">
    <property type="nucleotide sequence ID" value="NZ_CABKTM010000019.1"/>
</dbReference>
<keyword evidence="3" id="KW-0663">Pyridoxal phosphate</keyword>
<dbReference type="AlphaFoldDB" id="A0A9X2MHC5"/>
<dbReference type="OrthoDB" id="9804366at2"/>
<dbReference type="InterPro" id="IPR015422">
    <property type="entry name" value="PyrdxlP-dep_Trfase_small"/>
</dbReference>
<evidence type="ECO:0000256" key="2">
    <source>
        <dbReference type="ARBA" id="ARBA00010447"/>
    </source>
</evidence>
<dbReference type="Gene3D" id="3.90.1150.10">
    <property type="entry name" value="Aspartate Aminotransferase, domain 1"/>
    <property type="match status" value="1"/>
</dbReference>
<dbReference type="PANTHER" id="PTHR43586">
    <property type="entry name" value="CYSTEINE DESULFURASE"/>
    <property type="match status" value="1"/>
</dbReference>
<evidence type="ECO:0000256" key="1">
    <source>
        <dbReference type="ARBA" id="ARBA00001933"/>
    </source>
</evidence>
<dbReference type="InterPro" id="IPR020578">
    <property type="entry name" value="Aminotrans_V_PyrdxlP_BS"/>
</dbReference>
<evidence type="ECO:0000256" key="4">
    <source>
        <dbReference type="ARBA" id="ARBA00050776"/>
    </source>
</evidence>
<sequence length="437" mass="49815">MYRNLIFGIDTLVPIRNGKKVPYINFDNGATTPPFSSVINGINNFAPWYSSIHRGTGYKSVLSSDFYDKSRNVVLNFVKGDPRYHEVIFVKNTTEAINKLSYRLFEEDKDDVILSTFMEHHSNDLPWRNKYKVDYIDIDTFGRLSLDDLEYKLKKYNGKVKLVAVTGASNVTGYINPIYKIARIAHKYNAKILVDGAQLIPHYPVDMKPINSNSHIDYLAFSAHKMYAPFGTGVLIGPRETFVKGDPEFVGGGTVSIVTPDFVIWENPPNKEEAGTPNIMGVVALMASIKNLRDIGMENIHEYEELLTNYTLEKIKNIPNINLYCDKTINNRVSIIPFNIEGIHHEIVAKILASEGGIAVRSGCFCAQPYIQKLLKIDPKDIEKYKDDSTLPRPGMVRVSFGLYNNFEEINIFIELLREIALNREKYNTKYRKPLFF</sequence>
<comment type="cofactor">
    <cofactor evidence="1 5">
        <name>pyridoxal 5'-phosphate</name>
        <dbReference type="ChEBI" id="CHEBI:597326"/>
    </cofactor>
</comment>
<dbReference type="GO" id="GO:0031071">
    <property type="term" value="F:cysteine desulfurase activity"/>
    <property type="evidence" value="ECO:0007669"/>
    <property type="project" value="UniProtKB-EC"/>
</dbReference>
<comment type="caution">
    <text evidence="7">The sequence shown here is derived from an EMBL/GenBank/DDBJ whole genome shotgun (WGS) entry which is preliminary data.</text>
</comment>
<dbReference type="PROSITE" id="PS00595">
    <property type="entry name" value="AA_TRANSFER_CLASS_5"/>
    <property type="match status" value="1"/>
</dbReference>
<protein>
    <submittedName>
        <fullName evidence="7">Aminotransferase class V-fold PLP-dependent enzyme</fullName>
    </submittedName>
</protein>
<keyword evidence="7" id="KW-0808">Transferase</keyword>
<dbReference type="InterPro" id="IPR000192">
    <property type="entry name" value="Aminotrans_V_dom"/>
</dbReference>
<evidence type="ECO:0000259" key="6">
    <source>
        <dbReference type="Pfam" id="PF00266"/>
    </source>
</evidence>
<dbReference type="GO" id="GO:0008483">
    <property type="term" value="F:transaminase activity"/>
    <property type="evidence" value="ECO:0007669"/>
    <property type="project" value="UniProtKB-KW"/>
</dbReference>
<feature type="domain" description="Aminotransferase class V" evidence="6">
    <location>
        <begin position="24"/>
        <end position="412"/>
    </location>
</feature>
<gene>
    <name evidence="7" type="ORF">NSA23_05915</name>
</gene>
<dbReference type="Gene3D" id="3.40.640.10">
    <property type="entry name" value="Type I PLP-dependent aspartate aminotransferase-like (Major domain)"/>
    <property type="match status" value="1"/>
</dbReference>
<comment type="catalytic activity">
    <reaction evidence="4">
        <text>(sulfur carrier)-H + L-cysteine = (sulfur carrier)-SH + L-alanine</text>
        <dbReference type="Rhea" id="RHEA:43892"/>
        <dbReference type="Rhea" id="RHEA-COMP:14737"/>
        <dbReference type="Rhea" id="RHEA-COMP:14739"/>
        <dbReference type="ChEBI" id="CHEBI:29917"/>
        <dbReference type="ChEBI" id="CHEBI:35235"/>
        <dbReference type="ChEBI" id="CHEBI:57972"/>
        <dbReference type="ChEBI" id="CHEBI:64428"/>
        <dbReference type="EC" id="2.8.1.7"/>
    </reaction>
</comment>
<dbReference type="EMBL" id="JANJZL010000003">
    <property type="protein sequence ID" value="MCR2043654.1"/>
    <property type="molecule type" value="Genomic_DNA"/>
</dbReference>
<dbReference type="InterPro" id="IPR015421">
    <property type="entry name" value="PyrdxlP-dep_Trfase_major"/>
</dbReference>
<dbReference type="InterPro" id="IPR015424">
    <property type="entry name" value="PyrdxlP-dep_Trfase"/>
</dbReference>
<name>A0A9X2MHC5_9FIRM</name>
<proteinExistence type="inferred from homology"/>
<reference evidence="7" key="1">
    <citation type="submission" date="2022-07" db="EMBL/GenBank/DDBJ databases">
        <title>Enhanced cultured diversity of the mouse gut microbiota enables custom-made synthetic communities.</title>
        <authorList>
            <person name="Afrizal A."/>
        </authorList>
    </citation>
    <scope>NUCLEOTIDE SEQUENCE</scope>
    <source>
        <strain evidence="7">DSM 29482</strain>
    </source>
</reference>